<sequence>MKEYGVQMLREASELVHLSRRLKGRLAVGKVERCVTGETSPARSGAGGSISRQPSYTVSCAASTGAQAKALLCSTPETGWRWIRISRVKPQQRAMRPAGAASRSSDCGSEGALESGARGIQKGDLGARLSEGGQGGRW</sequence>
<dbReference type="Proteomes" id="UP000799440">
    <property type="component" value="Unassembled WGS sequence"/>
</dbReference>
<feature type="region of interest" description="Disordered" evidence="1">
    <location>
        <begin position="91"/>
        <end position="138"/>
    </location>
</feature>
<organism evidence="2 3">
    <name type="scientific">Sporormia fimetaria CBS 119925</name>
    <dbReference type="NCBI Taxonomy" id="1340428"/>
    <lineage>
        <taxon>Eukaryota</taxon>
        <taxon>Fungi</taxon>
        <taxon>Dikarya</taxon>
        <taxon>Ascomycota</taxon>
        <taxon>Pezizomycotina</taxon>
        <taxon>Dothideomycetes</taxon>
        <taxon>Pleosporomycetidae</taxon>
        <taxon>Pleosporales</taxon>
        <taxon>Sporormiaceae</taxon>
        <taxon>Sporormia</taxon>
    </lineage>
</organism>
<evidence type="ECO:0000256" key="1">
    <source>
        <dbReference type="SAM" id="MobiDB-lite"/>
    </source>
</evidence>
<dbReference type="EMBL" id="MU006570">
    <property type="protein sequence ID" value="KAF2747921.1"/>
    <property type="molecule type" value="Genomic_DNA"/>
</dbReference>
<protein>
    <submittedName>
        <fullName evidence="2">Uncharacterized protein</fullName>
    </submittedName>
</protein>
<dbReference type="AlphaFoldDB" id="A0A6A6VFF8"/>
<keyword evidence="3" id="KW-1185">Reference proteome</keyword>
<name>A0A6A6VFF8_9PLEO</name>
<proteinExistence type="predicted"/>
<reference evidence="2" key="1">
    <citation type="journal article" date="2020" name="Stud. Mycol.">
        <title>101 Dothideomycetes genomes: a test case for predicting lifestyles and emergence of pathogens.</title>
        <authorList>
            <person name="Haridas S."/>
            <person name="Albert R."/>
            <person name="Binder M."/>
            <person name="Bloem J."/>
            <person name="Labutti K."/>
            <person name="Salamov A."/>
            <person name="Andreopoulos B."/>
            <person name="Baker S."/>
            <person name="Barry K."/>
            <person name="Bills G."/>
            <person name="Bluhm B."/>
            <person name="Cannon C."/>
            <person name="Castanera R."/>
            <person name="Culley D."/>
            <person name="Daum C."/>
            <person name="Ezra D."/>
            <person name="Gonzalez J."/>
            <person name="Henrissat B."/>
            <person name="Kuo A."/>
            <person name="Liang C."/>
            <person name="Lipzen A."/>
            <person name="Lutzoni F."/>
            <person name="Magnuson J."/>
            <person name="Mondo S."/>
            <person name="Nolan M."/>
            <person name="Ohm R."/>
            <person name="Pangilinan J."/>
            <person name="Park H.-J."/>
            <person name="Ramirez L."/>
            <person name="Alfaro M."/>
            <person name="Sun H."/>
            <person name="Tritt A."/>
            <person name="Yoshinaga Y."/>
            <person name="Zwiers L.-H."/>
            <person name="Turgeon B."/>
            <person name="Goodwin S."/>
            <person name="Spatafora J."/>
            <person name="Crous P."/>
            <person name="Grigoriev I."/>
        </authorList>
    </citation>
    <scope>NUCLEOTIDE SEQUENCE</scope>
    <source>
        <strain evidence="2">CBS 119925</strain>
    </source>
</reference>
<evidence type="ECO:0000313" key="2">
    <source>
        <dbReference type="EMBL" id="KAF2747921.1"/>
    </source>
</evidence>
<accession>A0A6A6VFF8</accession>
<evidence type="ECO:0000313" key="3">
    <source>
        <dbReference type="Proteomes" id="UP000799440"/>
    </source>
</evidence>
<gene>
    <name evidence="2" type="ORF">M011DRAFT_22770</name>
</gene>